<gene>
    <name evidence="1" type="ORF">GOP47_0007885</name>
</gene>
<dbReference type="EMBL" id="JABFUD020000007">
    <property type="protein sequence ID" value="KAI5078061.1"/>
    <property type="molecule type" value="Genomic_DNA"/>
</dbReference>
<organism evidence="1 2">
    <name type="scientific">Adiantum capillus-veneris</name>
    <name type="common">Maidenhair fern</name>
    <dbReference type="NCBI Taxonomy" id="13818"/>
    <lineage>
        <taxon>Eukaryota</taxon>
        <taxon>Viridiplantae</taxon>
        <taxon>Streptophyta</taxon>
        <taxon>Embryophyta</taxon>
        <taxon>Tracheophyta</taxon>
        <taxon>Polypodiopsida</taxon>
        <taxon>Polypodiidae</taxon>
        <taxon>Polypodiales</taxon>
        <taxon>Pteridineae</taxon>
        <taxon>Pteridaceae</taxon>
        <taxon>Vittarioideae</taxon>
        <taxon>Adiantum</taxon>
    </lineage>
</organism>
<reference evidence="1" key="1">
    <citation type="submission" date="2021-01" db="EMBL/GenBank/DDBJ databases">
        <title>Adiantum capillus-veneris genome.</title>
        <authorList>
            <person name="Fang Y."/>
            <person name="Liao Q."/>
        </authorList>
    </citation>
    <scope>NUCLEOTIDE SEQUENCE</scope>
    <source>
        <strain evidence="1">H3</strain>
        <tissue evidence="1">Leaf</tissue>
    </source>
</reference>
<evidence type="ECO:0000313" key="1">
    <source>
        <dbReference type="EMBL" id="KAI5078061.1"/>
    </source>
</evidence>
<proteinExistence type="predicted"/>
<dbReference type="Proteomes" id="UP000886520">
    <property type="component" value="Chromosome 7"/>
</dbReference>
<name>A0A9D4V1J9_ADICA</name>
<protein>
    <submittedName>
        <fullName evidence="1">Uncharacterized protein</fullName>
    </submittedName>
</protein>
<sequence>MSSCRCAEALTILSTKVFDVEEREVLKTQNMCASSLQNNPLSDAADRDKNDVAWVDIKIMDSGRQHYYSVQARRKHEKSSAQDKSAYGQDSTMVGVEWSCRSRMVLPIPHIVLKRMRQYARMSGEKATSTLLDSKPSFYPLSK</sequence>
<evidence type="ECO:0000313" key="2">
    <source>
        <dbReference type="Proteomes" id="UP000886520"/>
    </source>
</evidence>
<keyword evidence="2" id="KW-1185">Reference proteome</keyword>
<accession>A0A9D4V1J9</accession>
<dbReference type="AlphaFoldDB" id="A0A9D4V1J9"/>
<comment type="caution">
    <text evidence="1">The sequence shown here is derived from an EMBL/GenBank/DDBJ whole genome shotgun (WGS) entry which is preliminary data.</text>
</comment>